<dbReference type="PANTHER" id="PTHR30093:SF2">
    <property type="entry name" value="TYPE II SECRETION SYSTEM PROTEIN H"/>
    <property type="match status" value="1"/>
</dbReference>
<dbReference type="Proteomes" id="UP000008631">
    <property type="component" value="Chromosome"/>
</dbReference>
<evidence type="ECO:0000259" key="2">
    <source>
        <dbReference type="Pfam" id="PF07596"/>
    </source>
</evidence>
<feature type="domain" description="DUF1559" evidence="2">
    <location>
        <begin position="38"/>
        <end position="288"/>
    </location>
</feature>
<feature type="transmembrane region" description="Helical" evidence="1">
    <location>
        <begin position="12"/>
        <end position="37"/>
    </location>
</feature>
<dbReference type="AlphaFoldDB" id="E8R5C0"/>
<dbReference type="RefSeq" id="WP_013562950.1">
    <property type="nucleotide sequence ID" value="NC_014962.1"/>
</dbReference>
<dbReference type="Gene3D" id="3.30.700.10">
    <property type="entry name" value="Glycoprotein, Type 4 Pilin"/>
    <property type="match status" value="1"/>
</dbReference>
<keyword evidence="1" id="KW-0472">Membrane</keyword>
<dbReference type="NCBIfam" id="TIGR04294">
    <property type="entry name" value="pre_pil_HX9DG"/>
    <property type="match status" value="1"/>
</dbReference>
<dbReference type="OrthoDB" id="241541at2"/>
<dbReference type="NCBIfam" id="TIGR02532">
    <property type="entry name" value="IV_pilin_GFxxxE"/>
    <property type="match status" value="1"/>
</dbReference>
<dbReference type="SUPFAM" id="SSF54523">
    <property type="entry name" value="Pili subunits"/>
    <property type="match status" value="1"/>
</dbReference>
<dbReference type="KEGG" id="ipa:Isop_0064"/>
<dbReference type="Pfam" id="PF07963">
    <property type="entry name" value="N_methyl"/>
    <property type="match status" value="1"/>
</dbReference>
<name>E8R5C0_ISOPI</name>
<dbReference type="HOGENOM" id="CLU_041661_0_0_0"/>
<keyword evidence="4" id="KW-1185">Reference proteome</keyword>
<dbReference type="STRING" id="575540.Isop_0064"/>
<evidence type="ECO:0000256" key="1">
    <source>
        <dbReference type="SAM" id="Phobius"/>
    </source>
</evidence>
<dbReference type="InterPro" id="IPR045584">
    <property type="entry name" value="Pilin-like"/>
</dbReference>
<gene>
    <name evidence="3" type="ordered locus">Isop_0064</name>
</gene>
<evidence type="ECO:0000313" key="4">
    <source>
        <dbReference type="Proteomes" id="UP000008631"/>
    </source>
</evidence>
<dbReference type="Pfam" id="PF07596">
    <property type="entry name" value="SBP_bac_10"/>
    <property type="match status" value="1"/>
</dbReference>
<dbReference type="EMBL" id="CP002353">
    <property type="protein sequence ID" value="ADV60661.1"/>
    <property type="molecule type" value="Genomic_DNA"/>
</dbReference>
<accession>E8R5C0</accession>
<dbReference type="InterPro" id="IPR027558">
    <property type="entry name" value="Pre_pil_HX9DG_C"/>
</dbReference>
<keyword evidence="1" id="KW-1133">Transmembrane helix</keyword>
<proteinExistence type="predicted"/>
<dbReference type="eggNOG" id="COG4968">
    <property type="taxonomic scope" value="Bacteria"/>
</dbReference>
<dbReference type="InterPro" id="IPR012902">
    <property type="entry name" value="N_methyl_site"/>
</dbReference>
<reference evidence="3 4" key="2">
    <citation type="journal article" date="2011" name="Stand. Genomic Sci.">
        <title>Complete genome sequence of Isosphaera pallida type strain (IS1B).</title>
        <authorList>
            <consortium name="US DOE Joint Genome Institute (JGI-PGF)"/>
            <person name="Goker M."/>
            <person name="Cleland D."/>
            <person name="Saunders E."/>
            <person name="Lapidus A."/>
            <person name="Nolan M."/>
            <person name="Lucas S."/>
            <person name="Hammon N."/>
            <person name="Deshpande S."/>
            <person name="Cheng J.F."/>
            <person name="Tapia R."/>
            <person name="Han C."/>
            <person name="Goodwin L."/>
            <person name="Pitluck S."/>
            <person name="Liolios K."/>
            <person name="Pagani I."/>
            <person name="Ivanova N."/>
            <person name="Mavromatis K."/>
            <person name="Pati A."/>
            <person name="Chen A."/>
            <person name="Palaniappan K."/>
            <person name="Land M."/>
            <person name="Hauser L."/>
            <person name="Chang Y.J."/>
            <person name="Jeffries C.D."/>
            <person name="Detter J.C."/>
            <person name="Beck B."/>
            <person name="Woyke T."/>
            <person name="Bristow J."/>
            <person name="Eisen J.A."/>
            <person name="Markowitz V."/>
            <person name="Hugenholtz P."/>
            <person name="Kyrpides N.C."/>
            <person name="Klenk H.P."/>
        </authorList>
    </citation>
    <scope>NUCLEOTIDE SEQUENCE [LARGE SCALE GENOMIC DNA]</scope>
    <source>
        <strain evidence="4">ATCC 43644 / DSM 9630 / IS1B</strain>
    </source>
</reference>
<organism evidence="3 4">
    <name type="scientific">Isosphaera pallida (strain ATCC 43644 / DSM 9630 / IS1B)</name>
    <dbReference type="NCBI Taxonomy" id="575540"/>
    <lineage>
        <taxon>Bacteria</taxon>
        <taxon>Pseudomonadati</taxon>
        <taxon>Planctomycetota</taxon>
        <taxon>Planctomycetia</taxon>
        <taxon>Isosphaerales</taxon>
        <taxon>Isosphaeraceae</taxon>
        <taxon>Isosphaera</taxon>
    </lineage>
</organism>
<dbReference type="InterPro" id="IPR011453">
    <property type="entry name" value="DUF1559"/>
</dbReference>
<sequence>MVYRAPARTSRWGFTLIELLVVIAIIAVLIALLLPAVQSAREAARRAQCTNNLKQLALAAMNYESANGCLPGTNLRLQFCNSCGYSPFVAMAGFFEQTAVFNAINFNHHMYRGENATVAGVGPTTLWCPSDPAVNKTFPLDSFYFPLTAAQRQALRQVNTGYGGNAGLWLTYWTGQVSAARGTMNNGMVVRLSEITDGTSNTLMLGERAFGIMSPSDQQFYCWWNSGYWGDTSFDTMYPLNYAFRARQQIAQFGWWRVPLSASGSFHPGGANFAMCDGSVRFLKETINSWQINTNSNQLGGGPDPVGLQFINSVWNMGTAVPGIFQALSTRSGGEVISADAL</sequence>
<reference key="1">
    <citation type="submission" date="2010-11" db="EMBL/GenBank/DDBJ databases">
        <title>The complete sequence of chromosome of Isophaera pallida ATCC 43644.</title>
        <authorList>
            <consortium name="US DOE Joint Genome Institute (JGI-PGF)"/>
            <person name="Lucas S."/>
            <person name="Copeland A."/>
            <person name="Lapidus A."/>
            <person name="Bruce D."/>
            <person name="Goodwin L."/>
            <person name="Pitluck S."/>
            <person name="Kyrpides N."/>
            <person name="Mavromatis K."/>
            <person name="Pagani I."/>
            <person name="Ivanova N."/>
            <person name="Saunders E."/>
            <person name="Brettin T."/>
            <person name="Detter J.C."/>
            <person name="Han C."/>
            <person name="Tapia R."/>
            <person name="Land M."/>
            <person name="Hauser L."/>
            <person name="Markowitz V."/>
            <person name="Cheng J.-F."/>
            <person name="Hugenholtz P."/>
            <person name="Woyke T."/>
            <person name="Wu D."/>
            <person name="Eisen J.A."/>
        </authorList>
    </citation>
    <scope>NUCLEOTIDE SEQUENCE</scope>
    <source>
        <strain>ATCC 43644</strain>
    </source>
</reference>
<protein>
    <recommendedName>
        <fullName evidence="2">DUF1559 domain-containing protein</fullName>
    </recommendedName>
</protein>
<evidence type="ECO:0000313" key="3">
    <source>
        <dbReference type="EMBL" id="ADV60661.1"/>
    </source>
</evidence>
<dbReference type="PANTHER" id="PTHR30093">
    <property type="entry name" value="GENERAL SECRETION PATHWAY PROTEIN G"/>
    <property type="match status" value="1"/>
</dbReference>
<dbReference type="InParanoid" id="E8R5C0"/>
<keyword evidence="1" id="KW-0812">Transmembrane</keyword>